<evidence type="ECO:0000313" key="2">
    <source>
        <dbReference type="EMBL" id="GFK93585.1"/>
    </source>
</evidence>
<evidence type="ECO:0000256" key="1">
    <source>
        <dbReference type="SAM" id="MobiDB-lite"/>
    </source>
</evidence>
<proteinExistence type="predicted"/>
<dbReference type="Proteomes" id="UP000494245">
    <property type="component" value="Unassembled WGS sequence"/>
</dbReference>
<reference evidence="2 3" key="1">
    <citation type="submission" date="2020-04" db="EMBL/GenBank/DDBJ databases">
        <authorList>
            <consortium name="Desulfovibrio sp. FSS-1 genome sequencing consortium"/>
            <person name="Shimoshige H."/>
            <person name="Kobayashi H."/>
            <person name="Maekawa T."/>
        </authorList>
    </citation>
    <scope>NUCLEOTIDE SEQUENCE [LARGE SCALE GENOMIC DNA]</scope>
    <source>
        <strain evidence="2 3">SIID29052-01</strain>
    </source>
</reference>
<reference evidence="2 3" key="2">
    <citation type="submission" date="2020-05" db="EMBL/GenBank/DDBJ databases">
        <title>Draft genome sequence of Desulfovibrio sp. strainFSS-1.</title>
        <authorList>
            <person name="Shimoshige H."/>
            <person name="Kobayashi H."/>
            <person name="Maekawa T."/>
        </authorList>
    </citation>
    <scope>NUCLEOTIDE SEQUENCE [LARGE SCALE GENOMIC DNA]</scope>
    <source>
        <strain evidence="2 3">SIID29052-01</strain>
    </source>
</reference>
<protein>
    <submittedName>
        <fullName evidence="2">Uncharacterized protein</fullName>
    </submittedName>
</protein>
<dbReference type="EMBL" id="BLTE01000005">
    <property type="protein sequence ID" value="GFK93585.1"/>
    <property type="molecule type" value="Genomic_DNA"/>
</dbReference>
<keyword evidence="3" id="KW-1185">Reference proteome</keyword>
<comment type="caution">
    <text evidence="2">The sequence shown here is derived from an EMBL/GenBank/DDBJ whole genome shotgun (WGS) entry which is preliminary data.</text>
</comment>
<feature type="region of interest" description="Disordered" evidence="1">
    <location>
        <begin position="17"/>
        <end position="43"/>
    </location>
</feature>
<organism evidence="2 3">
    <name type="scientific">Fundidesulfovibrio magnetotacticus</name>
    <dbReference type="NCBI Taxonomy" id="2730080"/>
    <lineage>
        <taxon>Bacteria</taxon>
        <taxon>Pseudomonadati</taxon>
        <taxon>Thermodesulfobacteriota</taxon>
        <taxon>Desulfovibrionia</taxon>
        <taxon>Desulfovibrionales</taxon>
        <taxon>Desulfovibrionaceae</taxon>
        <taxon>Fundidesulfovibrio</taxon>
    </lineage>
</organism>
<sequence length="130" mass="14017">MTMPTYAQTCQAGAQAPWGIDPTLAGEAPLSGPGGAVAQPELGARTPLDDPCIVAFEPLLDYLQRRPAWQAAVEGHPGGLDWDRLLDHGPAPAEPESLARWEGARDALASFKPFLKEREARLSGYIKQRD</sequence>
<gene>
    <name evidence="2" type="ORF">NNJEOMEG_01419</name>
</gene>
<accession>A0A6V8LZD1</accession>
<evidence type="ECO:0000313" key="3">
    <source>
        <dbReference type="Proteomes" id="UP000494245"/>
    </source>
</evidence>
<dbReference type="AlphaFoldDB" id="A0A6V8LZD1"/>
<name>A0A6V8LZD1_9BACT</name>
<dbReference type="RefSeq" id="WP_173082766.1">
    <property type="nucleotide sequence ID" value="NZ_BLTE01000005.1"/>
</dbReference>